<evidence type="ECO:0000313" key="2">
    <source>
        <dbReference type="EMBL" id="SNV42932.1"/>
    </source>
</evidence>
<keyword evidence="3" id="KW-1185">Reference proteome</keyword>
<gene>
    <name evidence="2" type="ORF">SAMEA4412677_01170</name>
</gene>
<proteinExistence type="predicted"/>
<evidence type="ECO:0000313" key="3">
    <source>
        <dbReference type="Proteomes" id="UP000215196"/>
    </source>
</evidence>
<keyword evidence="1" id="KW-0732">Signal</keyword>
<evidence type="ECO:0008006" key="4">
    <source>
        <dbReference type="Google" id="ProtNLM"/>
    </source>
</evidence>
<organism evidence="2 3">
    <name type="scientific">Chryseobacterium taklimakanense</name>
    <dbReference type="NCBI Taxonomy" id="536441"/>
    <lineage>
        <taxon>Bacteria</taxon>
        <taxon>Pseudomonadati</taxon>
        <taxon>Bacteroidota</taxon>
        <taxon>Flavobacteriia</taxon>
        <taxon>Flavobacteriales</taxon>
        <taxon>Weeksellaceae</taxon>
        <taxon>Chryseobacterium group</taxon>
        <taxon>Chryseobacterium</taxon>
    </lineage>
</organism>
<accession>A0A239X8E0</accession>
<reference evidence="2 3" key="1">
    <citation type="submission" date="2017-06" db="EMBL/GenBank/DDBJ databases">
        <authorList>
            <consortium name="Pathogen Informatics"/>
        </authorList>
    </citation>
    <scope>NUCLEOTIDE SEQUENCE [LARGE SCALE GENOMIC DNA]</scope>
    <source>
        <strain evidence="2 3">NCTC13490</strain>
    </source>
</reference>
<name>A0A239X8E0_9FLAO</name>
<dbReference type="AlphaFoldDB" id="A0A239X8E0"/>
<feature type="chain" id="PRO_5013258232" description="Outer membrane protein beta-barrel domain-containing protein" evidence="1">
    <location>
        <begin position="20"/>
        <end position="213"/>
    </location>
</feature>
<feature type="signal peptide" evidence="1">
    <location>
        <begin position="1"/>
        <end position="19"/>
    </location>
</feature>
<dbReference type="Proteomes" id="UP000215196">
    <property type="component" value="Chromosome 1"/>
</dbReference>
<sequence>MKKKLLILSVLAGTAMTFAQQKITIIPSVGYAWRVAKTADNMDASQKEYVKGLKSGFNFDIGAYYRVNTLTGLGIKYNLYTASHTGDFNVANENIILNDFKTDDRISFVGPGFIYSNFEEDVKHRLYYDMAIGLISYVSKNQFVETKGSNLGLAATIGYMYGISPAVMIGPQFSYTGGVLKKYKINGTEYKPNEGEYEGLHRVAASLGATFRF</sequence>
<dbReference type="KEGG" id="ctak:4412677_01170"/>
<evidence type="ECO:0000256" key="1">
    <source>
        <dbReference type="SAM" id="SignalP"/>
    </source>
</evidence>
<dbReference type="EMBL" id="LT906465">
    <property type="protein sequence ID" value="SNV42932.1"/>
    <property type="molecule type" value="Genomic_DNA"/>
</dbReference>
<dbReference type="RefSeq" id="WP_095071345.1">
    <property type="nucleotide sequence ID" value="NZ_LT906465.1"/>
</dbReference>
<protein>
    <recommendedName>
        <fullName evidence="4">Outer membrane protein beta-barrel domain-containing protein</fullName>
    </recommendedName>
</protein>